<evidence type="ECO:0000256" key="1">
    <source>
        <dbReference type="ARBA" id="ARBA00004123"/>
    </source>
</evidence>
<feature type="region of interest" description="Disordered" evidence="9">
    <location>
        <begin position="1"/>
        <end position="60"/>
    </location>
</feature>
<sequence length="415" mass="45365">MTKIAGGDGGFEGLGAPGIHLGSPDKKKRKTNAQVNTFSPLSEYAPPVNPSTDHLVAANPFDDNYNSTSYKPLPSGSPYFSNLNYTGFGGYNTPRMAPNLHQRMPSPYGGSYPARNPHPTFAQHQLGMGFKRPHGFGFVPHDNPNLAGQPPFNNMNPGINFPPNHPFRHSPGESFNQLPTQNMNQNPNSDMASHFGPDMNTNLNTPIGPDVETNHSYIQPPNNFTQTSTLPPKQDFSHGSNKSRRLAGHQHGQCPEENLNQEGAELKNNSRNSSHAQESNHTAKTTDNINSSRSNNGAKSNSGQSHTAVEVGFAKRSNNKTAALPNRLSHSSSDPIYPCGICMNEVNDDQEAILCEASCQKWFHRVCTGMTETAYNLLTAEASAVWACDTCMENKELRLLRSKEYTDQEAITKDG</sequence>
<feature type="compositionally biased region" description="Polar residues" evidence="9">
    <location>
        <begin position="214"/>
        <end position="231"/>
    </location>
</feature>
<keyword evidence="4 8" id="KW-0863">Zinc-finger</keyword>
<evidence type="ECO:0000259" key="10">
    <source>
        <dbReference type="PROSITE" id="PS50016"/>
    </source>
</evidence>
<evidence type="ECO:0000256" key="2">
    <source>
        <dbReference type="ARBA" id="ARBA00022687"/>
    </source>
</evidence>
<name>A0A8X7XN96_POLSE</name>
<organism evidence="11 12">
    <name type="scientific">Polypterus senegalus</name>
    <name type="common">Senegal bichir</name>
    <dbReference type="NCBI Taxonomy" id="55291"/>
    <lineage>
        <taxon>Eukaryota</taxon>
        <taxon>Metazoa</taxon>
        <taxon>Chordata</taxon>
        <taxon>Craniata</taxon>
        <taxon>Vertebrata</taxon>
        <taxon>Euteleostomi</taxon>
        <taxon>Actinopterygii</taxon>
        <taxon>Polypteriformes</taxon>
        <taxon>Polypteridae</taxon>
        <taxon>Polypterus</taxon>
    </lineage>
</organism>
<dbReference type="PROSITE" id="PS01359">
    <property type="entry name" value="ZF_PHD_1"/>
    <property type="match status" value="1"/>
</dbReference>
<dbReference type="PROSITE" id="PS50016">
    <property type="entry name" value="ZF_PHD_2"/>
    <property type="match status" value="1"/>
</dbReference>
<dbReference type="InterPro" id="IPR011011">
    <property type="entry name" value="Znf_FYVE_PHD"/>
</dbReference>
<accession>A0A8X7XN96</accession>
<dbReference type="InterPro" id="IPR019787">
    <property type="entry name" value="Znf_PHD-finger"/>
</dbReference>
<dbReference type="CDD" id="cd15635">
    <property type="entry name" value="PHD_PYGO1"/>
    <property type="match status" value="1"/>
</dbReference>
<evidence type="ECO:0000256" key="3">
    <source>
        <dbReference type="ARBA" id="ARBA00022723"/>
    </source>
</evidence>
<reference evidence="11 12" key="1">
    <citation type="journal article" date="2021" name="Cell">
        <title>Tracing the genetic footprints of vertebrate landing in non-teleost ray-finned fishes.</title>
        <authorList>
            <person name="Bi X."/>
            <person name="Wang K."/>
            <person name="Yang L."/>
            <person name="Pan H."/>
            <person name="Jiang H."/>
            <person name="Wei Q."/>
            <person name="Fang M."/>
            <person name="Yu H."/>
            <person name="Zhu C."/>
            <person name="Cai Y."/>
            <person name="He Y."/>
            <person name="Gan X."/>
            <person name="Zeng H."/>
            <person name="Yu D."/>
            <person name="Zhu Y."/>
            <person name="Jiang H."/>
            <person name="Qiu Q."/>
            <person name="Yang H."/>
            <person name="Zhang Y.E."/>
            <person name="Wang W."/>
            <person name="Zhu M."/>
            <person name="He S."/>
            <person name="Zhang G."/>
        </authorList>
    </citation>
    <scope>NUCLEOTIDE SEQUENCE [LARGE SCALE GENOMIC DNA]</scope>
    <source>
        <strain evidence="11">Bchr_013</strain>
    </source>
</reference>
<keyword evidence="6" id="KW-0539">Nucleus</keyword>
<dbReference type="InterPro" id="IPR013083">
    <property type="entry name" value="Znf_RING/FYVE/PHD"/>
</dbReference>
<dbReference type="FunFam" id="3.30.40.10:FF:000107">
    <property type="entry name" value="pygopus homolog 1"/>
    <property type="match status" value="1"/>
</dbReference>
<dbReference type="PANTHER" id="PTHR23194">
    <property type="entry name" value="PYGOPUS"/>
    <property type="match status" value="1"/>
</dbReference>
<dbReference type="SUPFAM" id="SSF57903">
    <property type="entry name" value="FYVE/PHD zinc finger"/>
    <property type="match status" value="1"/>
</dbReference>
<dbReference type="Proteomes" id="UP000886611">
    <property type="component" value="Unassembled WGS sequence"/>
</dbReference>
<keyword evidence="5" id="KW-0862">Zinc</keyword>
<evidence type="ECO:0000256" key="7">
    <source>
        <dbReference type="ARBA" id="ARBA00037400"/>
    </source>
</evidence>
<protein>
    <submittedName>
        <fullName evidence="11">PYGO1 protein</fullName>
    </submittedName>
</protein>
<dbReference type="PANTHER" id="PTHR23194:SF3">
    <property type="entry name" value="PYGOPUS HOMOLOG 1"/>
    <property type="match status" value="1"/>
</dbReference>
<comment type="subcellular location">
    <subcellularLocation>
        <location evidence="1">Nucleus</location>
    </subcellularLocation>
</comment>
<evidence type="ECO:0000256" key="5">
    <source>
        <dbReference type="ARBA" id="ARBA00022833"/>
    </source>
</evidence>
<dbReference type="SMART" id="SM00249">
    <property type="entry name" value="PHD"/>
    <property type="match status" value="1"/>
</dbReference>
<dbReference type="InterPro" id="IPR019786">
    <property type="entry name" value="Zinc_finger_PHD-type_CS"/>
</dbReference>
<dbReference type="GO" id="GO:0016055">
    <property type="term" value="P:Wnt signaling pathway"/>
    <property type="evidence" value="ECO:0007669"/>
    <property type="project" value="UniProtKB-KW"/>
</dbReference>
<keyword evidence="2" id="KW-0879">Wnt signaling pathway</keyword>
<dbReference type="Gene3D" id="3.30.40.10">
    <property type="entry name" value="Zinc/RING finger domain, C3HC4 (zinc finger)"/>
    <property type="match status" value="1"/>
</dbReference>
<evidence type="ECO:0000313" key="12">
    <source>
        <dbReference type="Proteomes" id="UP000886611"/>
    </source>
</evidence>
<dbReference type="AlphaFoldDB" id="A0A8X7XN96"/>
<feature type="non-terminal residue" evidence="11">
    <location>
        <position position="1"/>
    </location>
</feature>
<dbReference type="InterPro" id="IPR052475">
    <property type="entry name" value="Wnt_Signal_Transd_Protein"/>
</dbReference>
<gene>
    <name evidence="11" type="primary">Pygo1</name>
    <name evidence="11" type="ORF">GTO96_0006417</name>
</gene>
<dbReference type="GO" id="GO:0008270">
    <property type="term" value="F:zinc ion binding"/>
    <property type="evidence" value="ECO:0007669"/>
    <property type="project" value="UniProtKB-KW"/>
</dbReference>
<feature type="compositionally biased region" description="Gly residues" evidence="9">
    <location>
        <begin position="1"/>
        <end position="16"/>
    </location>
</feature>
<feature type="region of interest" description="Disordered" evidence="9">
    <location>
        <begin position="159"/>
        <end position="307"/>
    </location>
</feature>
<dbReference type="Pfam" id="PF00628">
    <property type="entry name" value="PHD"/>
    <property type="match status" value="1"/>
</dbReference>
<evidence type="ECO:0000256" key="6">
    <source>
        <dbReference type="ARBA" id="ARBA00023242"/>
    </source>
</evidence>
<proteinExistence type="predicted"/>
<dbReference type="GO" id="GO:0005634">
    <property type="term" value="C:nucleus"/>
    <property type="evidence" value="ECO:0007669"/>
    <property type="project" value="UniProtKB-SubCell"/>
</dbReference>
<feature type="non-terminal residue" evidence="11">
    <location>
        <position position="415"/>
    </location>
</feature>
<evidence type="ECO:0000256" key="9">
    <source>
        <dbReference type="SAM" id="MobiDB-lite"/>
    </source>
</evidence>
<evidence type="ECO:0000256" key="4">
    <source>
        <dbReference type="ARBA" id="ARBA00022771"/>
    </source>
</evidence>
<feature type="compositionally biased region" description="Polar residues" evidence="9">
    <location>
        <begin position="267"/>
        <end position="307"/>
    </location>
</feature>
<dbReference type="InterPro" id="IPR001965">
    <property type="entry name" value="Znf_PHD"/>
</dbReference>
<feature type="domain" description="PHD-type" evidence="10">
    <location>
        <begin position="336"/>
        <end position="394"/>
    </location>
</feature>
<dbReference type="EMBL" id="JAATIS010000094">
    <property type="protein sequence ID" value="KAG2471111.1"/>
    <property type="molecule type" value="Genomic_DNA"/>
</dbReference>
<keyword evidence="3" id="KW-0479">Metal-binding</keyword>
<keyword evidence="12" id="KW-1185">Reference proteome</keyword>
<evidence type="ECO:0000313" key="11">
    <source>
        <dbReference type="EMBL" id="KAG2471111.1"/>
    </source>
</evidence>
<comment type="caution">
    <text evidence="11">The sequence shown here is derived from an EMBL/GenBank/DDBJ whole genome shotgun (WGS) entry which is preliminary data.</text>
</comment>
<feature type="compositionally biased region" description="Polar residues" evidence="9">
    <location>
        <begin position="173"/>
        <end position="191"/>
    </location>
</feature>
<evidence type="ECO:0000256" key="8">
    <source>
        <dbReference type="PROSITE-ProRule" id="PRU00146"/>
    </source>
</evidence>
<comment type="function">
    <text evidence="7">Involved in signal transduction through the Wnt pathway.</text>
</comment>